<dbReference type="AlphaFoldDB" id="A0A1Q9DGU0"/>
<feature type="chain" id="PRO_5012344631" evidence="1">
    <location>
        <begin position="18"/>
        <end position="153"/>
    </location>
</feature>
<accession>A0A1Q9DGU0</accession>
<keyword evidence="3" id="KW-1185">Reference proteome</keyword>
<dbReference type="EMBL" id="LSRX01000543">
    <property type="protein sequence ID" value="OLP94404.1"/>
    <property type="molecule type" value="Genomic_DNA"/>
</dbReference>
<dbReference type="Proteomes" id="UP000186817">
    <property type="component" value="Unassembled WGS sequence"/>
</dbReference>
<proteinExistence type="predicted"/>
<gene>
    <name evidence="2" type="ORF">AK812_SmicGene23566</name>
</gene>
<keyword evidence="1" id="KW-0732">Signal</keyword>
<evidence type="ECO:0000313" key="2">
    <source>
        <dbReference type="EMBL" id="OLP94404.1"/>
    </source>
</evidence>
<comment type="caution">
    <text evidence="2">The sequence shown here is derived from an EMBL/GenBank/DDBJ whole genome shotgun (WGS) entry which is preliminary data.</text>
</comment>
<feature type="signal peptide" evidence="1">
    <location>
        <begin position="1"/>
        <end position="17"/>
    </location>
</feature>
<name>A0A1Q9DGU0_SYMMI</name>
<dbReference type="OrthoDB" id="10334790at2759"/>
<evidence type="ECO:0000256" key="1">
    <source>
        <dbReference type="SAM" id="SignalP"/>
    </source>
</evidence>
<sequence length="153" mass="17101">MWKRARLLLYSIRHCLALPQASDHRVGIDAVMAIAGLHAYQDLTADCLWQKVLVVFSTPKPSAEIPTAWALYQVLRHFRHRYFQKEVADVLTCLRSCITISSACQHDLFLVAPPQVARLGSAGPGSRKIIIRAFFVLLSGVSQMDDVTGDLRL</sequence>
<evidence type="ECO:0000313" key="3">
    <source>
        <dbReference type="Proteomes" id="UP000186817"/>
    </source>
</evidence>
<reference evidence="2 3" key="1">
    <citation type="submission" date="2016-02" db="EMBL/GenBank/DDBJ databases">
        <title>Genome analysis of coral dinoflagellate symbionts highlights evolutionary adaptations to a symbiotic lifestyle.</title>
        <authorList>
            <person name="Aranda M."/>
            <person name="Li Y."/>
            <person name="Liew Y.J."/>
            <person name="Baumgarten S."/>
            <person name="Simakov O."/>
            <person name="Wilson M."/>
            <person name="Piel J."/>
            <person name="Ashoor H."/>
            <person name="Bougouffa S."/>
            <person name="Bajic V.B."/>
            <person name="Ryu T."/>
            <person name="Ravasi T."/>
            <person name="Bayer T."/>
            <person name="Micklem G."/>
            <person name="Kim H."/>
            <person name="Bhak J."/>
            <person name="Lajeunesse T.C."/>
            <person name="Voolstra C.R."/>
        </authorList>
    </citation>
    <scope>NUCLEOTIDE SEQUENCE [LARGE SCALE GENOMIC DNA]</scope>
    <source>
        <strain evidence="2 3">CCMP2467</strain>
    </source>
</reference>
<protein>
    <submittedName>
        <fullName evidence="2">Uncharacterized protein</fullName>
    </submittedName>
</protein>
<organism evidence="2 3">
    <name type="scientific">Symbiodinium microadriaticum</name>
    <name type="common">Dinoflagellate</name>
    <name type="synonym">Zooxanthella microadriatica</name>
    <dbReference type="NCBI Taxonomy" id="2951"/>
    <lineage>
        <taxon>Eukaryota</taxon>
        <taxon>Sar</taxon>
        <taxon>Alveolata</taxon>
        <taxon>Dinophyceae</taxon>
        <taxon>Suessiales</taxon>
        <taxon>Symbiodiniaceae</taxon>
        <taxon>Symbiodinium</taxon>
    </lineage>
</organism>